<organism evidence="5 6">
    <name type="scientific">Pseudonocardia eucalypti</name>
    <dbReference type="NCBI Taxonomy" id="648755"/>
    <lineage>
        <taxon>Bacteria</taxon>
        <taxon>Bacillati</taxon>
        <taxon>Actinomycetota</taxon>
        <taxon>Actinomycetes</taxon>
        <taxon>Pseudonocardiales</taxon>
        <taxon>Pseudonocardiaceae</taxon>
        <taxon>Pseudonocardia</taxon>
    </lineage>
</organism>
<protein>
    <submittedName>
        <fullName evidence="5">GntR family transcriptional regulator</fullName>
    </submittedName>
</protein>
<dbReference type="Gene3D" id="1.20.120.530">
    <property type="entry name" value="GntR ligand-binding domain-like"/>
    <property type="match status" value="1"/>
</dbReference>
<evidence type="ECO:0000313" key="5">
    <source>
        <dbReference type="EMBL" id="GAA5152121.1"/>
    </source>
</evidence>
<dbReference type="PROSITE" id="PS50949">
    <property type="entry name" value="HTH_GNTR"/>
    <property type="match status" value="1"/>
</dbReference>
<dbReference type="InterPro" id="IPR036390">
    <property type="entry name" value="WH_DNA-bd_sf"/>
</dbReference>
<dbReference type="PANTHER" id="PTHR43537:SF24">
    <property type="entry name" value="GLUCONATE OPERON TRANSCRIPTIONAL REPRESSOR"/>
    <property type="match status" value="1"/>
</dbReference>
<dbReference type="SUPFAM" id="SSF46785">
    <property type="entry name" value="Winged helix' DNA-binding domain"/>
    <property type="match status" value="1"/>
</dbReference>
<gene>
    <name evidence="5" type="ORF">GCM10023321_20300</name>
</gene>
<dbReference type="Pfam" id="PF00392">
    <property type="entry name" value="GntR"/>
    <property type="match status" value="1"/>
</dbReference>
<dbReference type="PANTHER" id="PTHR43537">
    <property type="entry name" value="TRANSCRIPTIONAL REGULATOR, GNTR FAMILY"/>
    <property type="match status" value="1"/>
</dbReference>
<keyword evidence="6" id="KW-1185">Reference proteome</keyword>
<dbReference type="InterPro" id="IPR000524">
    <property type="entry name" value="Tscrpt_reg_HTH_GntR"/>
</dbReference>
<accession>A0ABP9PTV6</accession>
<keyword evidence="3" id="KW-0804">Transcription</keyword>
<dbReference type="CDD" id="cd07377">
    <property type="entry name" value="WHTH_GntR"/>
    <property type="match status" value="1"/>
</dbReference>
<dbReference type="InterPro" id="IPR036388">
    <property type="entry name" value="WH-like_DNA-bd_sf"/>
</dbReference>
<feature type="domain" description="HTH gntR-type" evidence="4">
    <location>
        <begin position="13"/>
        <end position="80"/>
    </location>
</feature>
<evidence type="ECO:0000259" key="4">
    <source>
        <dbReference type="PROSITE" id="PS50949"/>
    </source>
</evidence>
<keyword evidence="1" id="KW-0805">Transcription regulation</keyword>
<evidence type="ECO:0000256" key="3">
    <source>
        <dbReference type="ARBA" id="ARBA00023163"/>
    </source>
</evidence>
<dbReference type="SMART" id="SM00345">
    <property type="entry name" value="HTH_GNTR"/>
    <property type="match status" value="1"/>
</dbReference>
<dbReference type="Gene3D" id="1.10.10.10">
    <property type="entry name" value="Winged helix-like DNA-binding domain superfamily/Winged helix DNA-binding domain"/>
    <property type="match status" value="1"/>
</dbReference>
<reference evidence="6" key="1">
    <citation type="journal article" date="2019" name="Int. J. Syst. Evol. Microbiol.">
        <title>The Global Catalogue of Microorganisms (GCM) 10K type strain sequencing project: providing services to taxonomists for standard genome sequencing and annotation.</title>
        <authorList>
            <consortium name="The Broad Institute Genomics Platform"/>
            <consortium name="The Broad Institute Genome Sequencing Center for Infectious Disease"/>
            <person name="Wu L."/>
            <person name="Ma J."/>
        </authorList>
    </citation>
    <scope>NUCLEOTIDE SEQUENCE [LARGE SCALE GENOMIC DNA]</scope>
    <source>
        <strain evidence="6">JCM 18303</strain>
    </source>
</reference>
<sequence length="228" mass="25171">MPESAFVHEVTTESVADRVTSEIRRAILGGRLRPGQEFSLRTIAAQLGVSFIPVREALRSLEAEGLLMTRRGRSATVAPLDGDELRGICGLRQRVEPELAARSGSAVDEAHLDLLRPRLERCTDRALSPDARYDEYHAIYFDLLRTSATDWEMRVTQMLARAIERYVRAGRGEIDHSSQVPTELIVALRELIAAAGTNDPEKIRATASDLVDLGARIAGESLARVRQA</sequence>
<name>A0ABP9PTV6_9PSEU</name>
<evidence type="ECO:0000313" key="6">
    <source>
        <dbReference type="Proteomes" id="UP001428817"/>
    </source>
</evidence>
<evidence type="ECO:0000256" key="1">
    <source>
        <dbReference type="ARBA" id="ARBA00023015"/>
    </source>
</evidence>
<proteinExistence type="predicted"/>
<evidence type="ECO:0000256" key="2">
    <source>
        <dbReference type="ARBA" id="ARBA00023125"/>
    </source>
</evidence>
<dbReference type="Proteomes" id="UP001428817">
    <property type="component" value="Unassembled WGS sequence"/>
</dbReference>
<dbReference type="EMBL" id="BAABJP010000007">
    <property type="protein sequence ID" value="GAA5152121.1"/>
    <property type="molecule type" value="Genomic_DNA"/>
</dbReference>
<keyword evidence="2" id="KW-0238">DNA-binding</keyword>
<dbReference type="InterPro" id="IPR008920">
    <property type="entry name" value="TF_FadR/GntR_C"/>
</dbReference>
<comment type="caution">
    <text evidence="5">The sequence shown here is derived from an EMBL/GenBank/DDBJ whole genome shotgun (WGS) entry which is preliminary data.</text>
</comment>